<evidence type="ECO:0000313" key="1">
    <source>
        <dbReference type="EMBL" id="TMM46781.1"/>
    </source>
</evidence>
<comment type="caution">
    <text evidence="1">The sequence shown here is derived from an EMBL/GenBank/DDBJ whole genome shotgun (WGS) entry which is preliminary data.</text>
</comment>
<name>A0A8H2JQ18_9GAMM</name>
<dbReference type="OrthoDB" id="5822620at2"/>
<keyword evidence="2" id="KW-1185">Reference proteome</keyword>
<evidence type="ECO:0000313" key="2">
    <source>
        <dbReference type="Proteomes" id="UP000307702"/>
    </source>
</evidence>
<gene>
    <name evidence="1" type="ORF">FCS21_03075</name>
</gene>
<sequence>MSSTLKKVLTNKNAAQTLLKKHENLTHSENMKVVSHVQRETDDWIINTLMLDNIDVPFKYKRKKHYKSLQGQRVNLTYYPDTELIAGFSIEVMSVVRTKIS</sequence>
<organism evidence="1 2">
    <name type="scientific">Colwellia ponticola</name>
    <dbReference type="NCBI Taxonomy" id="2304625"/>
    <lineage>
        <taxon>Bacteria</taxon>
        <taxon>Pseudomonadati</taxon>
        <taxon>Pseudomonadota</taxon>
        <taxon>Gammaproteobacteria</taxon>
        <taxon>Alteromonadales</taxon>
        <taxon>Colwelliaceae</taxon>
        <taxon>Colwellia</taxon>
    </lineage>
</organism>
<dbReference type="Proteomes" id="UP000307702">
    <property type="component" value="Unassembled WGS sequence"/>
</dbReference>
<reference evidence="1 2" key="1">
    <citation type="submission" date="2019-05" db="EMBL/GenBank/DDBJ databases">
        <title>Colwellia ponticola sp. nov., isolated from seawater.</title>
        <authorList>
            <person name="Yoon J.-H."/>
        </authorList>
    </citation>
    <scope>NUCLEOTIDE SEQUENCE [LARGE SCALE GENOMIC DNA]</scope>
    <source>
        <strain evidence="1 2">OISW-25</strain>
    </source>
</reference>
<accession>A0A8H2JQ18</accession>
<dbReference type="EMBL" id="SZVP01000002">
    <property type="protein sequence ID" value="TMM46781.1"/>
    <property type="molecule type" value="Genomic_DNA"/>
</dbReference>
<dbReference type="AlphaFoldDB" id="A0A8H2JQ18"/>
<proteinExistence type="predicted"/>
<dbReference type="RefSeq" id="WP_138620545.1">
    <property type="nucleotide sequence ID" value="NZ_SZVP01000002.1"/>
</dbReference>
<protein>
    <submittedName>
        <fullName evidence="1">Uncharacterized protein</fullName>
    </submittedName>
</protein>